<dbReference type="SFLD" id="SFLDG01065">
    <property type="entry name" value="anaerobic_coproporphyrinogen-I"/>
    <property type="match status" value="1"/>
</dbReference>
<evidence type="ECO:0000256" key="7">
    <source>
        <dbReference type="ARBA" id="ARBA00023014"/>
    </source>
</evidence>
<keyword evidence="8 9" id="KW-0143">Chaperone</keyword>
<dbReference type="OrthoDB" id="9808022at2"/>
<comment type="function">
    <text evidence="9">Probably acts as a heme chaperone, transferring heme to an unknown acceptor. Binds one molecule of heme per monomer, possibly covalently. Binds 1 [4Fe-4S] cluster. The cluster is coordinated with 3 cysteines and an exchangeable S-adenosyl-L-methionine.</text>
</comment>
<dbReference type="Pfam" id="PF06969">
    <property type="entry name" value="HemN_C"/>
    <property type="match status" value="1"/>
</dbReference>
<organism evidence="11 12">
    <name type="scientific">Candidatus Methylomirabilis limnetica</name>
    <dbReference type="NCBI Taxonomy" id="2033718"/>
    <lineage>
        <taxon>Bacteria</taxon>
        <taxon>Candidatus Methylomirabilota</taxon>
        <taxon>Candidatus Methylomirabilia</taxon>
        <taxon>Candidatus Methylomirabilales</taxon>
        <taxon>Candidatus Methylomirabilaceae</taxon>
        <taxon>Candidatus Methylomirabilis</taxon>
    </lineage>
</organism>
<dbReference type="SFLD" id="SFLDS00029">
    <property type="entry name" value="Radical_SAM"/>
    <property type="match status" value="1"/>
</dbReference>
<feature type="domain" description="Radical SAM core" evidence="10">
    <location>
        <begin position="24"/>
        <end position="262"/>
    </location>
</feature>
<dbReference type="GO" id="GO:0046872">
    <property type="term" value="F:metal ion binding"/>
    <property type="evidence" value="ECO:0007669"/>
    <property type="project" value="UniProtKB-UniRule"/>
</dbReference>
<dbReference type="GO" id="GO:0005737">
    <property type="term" value="C:cytoplasm"/>
    <property type="evidence" value="ECO:0007669"/>
    <property type="project" value="UniProtKB-SubCell"/>
</dbReference>
<dbReference type="NCBIfam" id="TIGR00539">
    <property type="entry name" value="hemN_rel"/>
    <property type="match status" value="1"/>
</dbReference>
<proteinExistence type="inferred from homology"/>
<dbReference type="AlphaFoldDB" id="A0A2T4TY94"/>
<keyword evidence="5 9" id="KW-0479">Metal-binding</keyword>
<dbReference type="InterPro" id="IPR058240">
    <property type="entry name" value="rSAM_sf"/>
</dbReference>
<evidence type="ECO:0000256" key="9">
    <source>
        <dbReference type="RuleBase" id="RU364116"/>
    </source>
</evidence>
<dbReference type="InterPro" id="IPR006638">
    <property type="entry name" value="Elp3/MiaA/NifB-like_rSAM"/>
</dbReference>
<keyword evidence="3 9" id="KW-0349">Heme</keyword>
<evidence type="ECO:0000256" key="5">
    <source>
        <dbReference type="ARBA" id="ARBA00022723"/>
    </source>
</evidence>
<dbReference type="SFLD" id="SFLDF00288">
    <property type="entry name" value="HemN-like__clustered_with_nucl"/>
    <property type="match status" value="1"/>
</dbReference>
<keyword evidence="9" id="KW-0963">Cytoplasm</keyword>
<dbReference type="SMART" id="SM00729">
    <property type="entry name" value="Elp3"/>
    <property type="match status" value="1"/>
</dbReference>
<dbReference type="EMBL" id="NVQC01000018">
    <property type="protein sequence ID" value="PTL36059.1"/>
    <property type="molecule type" value="Genomic_DNA"/>
</dbReference>
<comment type="subcellular location">
    <subcellularLocation>
        <location evidence="9">Cytoplasm</location>
    </subcellularLocation>
</comment>
<evidence type="ECO:0000256" key="2">
    <source>
        <dbReference type="ARBA" id="ARBA00017228"/>
    </source>
</evidence>
<accession>A0A2T4TY94</accession>
<gene>
    <name evidence="11" type="ORF">CLG94_06405</name>
</gene>
<keyword evidence="9" id="KW-0004">4Fe-4S</keyword>
<evidence type="ECO:0000313" key="11">
    <source>
        <dbReference type="EMBL" id="PTL36059.1"/>
    </source>
</evidence>
<keyword evidence="7 9" id="KW-0411">Iron-sulfur</keyword>
<dbReference type="PROSITE" id="PS51918">
    <property type="entry name" value="RADICAL_SAM"/>
    <property type="match status" value="1"/>
</dbReference>
<comment type="caution">
    <text evidence="11">The sequence shown here is derived from an EMBL/GenBank/DDBJ whole genome shotgun (WGS) entry which is preliminary data.</text>
</comment>
<dbReference type="InterPro" id="IPR010723">
    <property type="entry name" value="HemN_C"/>
</dbReference>
<dbReference type="InterPro" id="IPR013785">
    <property type="entry name" value="Aldolase_TIM"/>
</dbReference>
<dbReference type="InterPro" id="IPR004559">
    <property type="entry name" value="HemW-like"/>
</dbReference>
<reference evidence="12" key="2">
    <citation type="journal article" date="2018" name="Environ. Microbiol.">
        <title>Bloom of a denitrifying methanotroph, 'Candidatus Methylomirabilis limnetica', in a deep stratified lake.</title>
        <authorList>
            <person name="Graf J.S."/>
            <person name="Mayr M.J."/>
            <person name="Marchant H.K."/>
            <person name="Tienken D."/>
            <person name="Hach P.F."/>
            <person name="Brand A."/>
            <person name="Schubert C.J."/>
            <person name="Kuypers M.M."/>
            <person name="Milucka J."/>
        </authorList>
    </citation>
    <scope>NUCLEOTIDE SEQUENCE [LARGE SCALE GENOMIC DNA]</scope>
    <source>
        <strain evidence="12">Zug</strain>
    </source>
</reference>
<dbReference type="GO" id="GO:0051539">
    <property type="term" value="F:4 iron, 4 sulfur cluster binding"/>
    <property type="evidence" value="ECO:0007669"/>
    <property type="project" value="UniProtKB-UniRule"/>
</dbReference>
<dbReference type="Pfam" id="PF04055">
    <property type="entry name" value="Radical_SAM"/>
    <property type="match status" value="1"/>
</dbReference>
<keyword evidence="4 9" id="KW-0949">S-adenosyl-L-methionine</keyword>
<evidence type="ECO:0000256" key="6">
    <source>
        <dbReference type="ARBA" id="ARBA00023004"/>
    </source>
</evidence>
<dbReference type="SFLD" id="SFLDG01082">
    <property type="entry name" value="B12-binding_domain_containing"/>
    <property type="match status" value="1"/>
</dbReference>
<dbReference type="InterPro" id="IPR034505">
    <property type="entry name" value="Coproporphyrinogen-III_oxidase"/>
</dbReference>
<keyword evidence="6 9" id="KW-0408">Iron</keyword>
<dbReference type="PANTHER" id="PTHR13932:SF5">
    <property type="entry name" value="RADICAL S-ADENOSYL METHIONINE DOMAIN-CONTAINING PROTEIN 1, MITOCHONDRIAL"/>
    <property type="match status" value="1"/>
</dbReference>
<dbReference type="GO" id="GO:0006779">
    <property type="term" value="P:porphyrin-containing compound biosynthetic process"/>
    <property type="evidence" value="ECO:0007669"/>
    <property type="project" value="InterPro"/>
</dbReference>
<evidence type="ECO:0000256" key="8">
    <source>
        <dbReference type="ARBA" id="ARBA00023186"/>
    </source>
</evidence>
<dbReference type="RefSeq" id="WP_107562042.1">
    <property type="nucleotide sequence ID" value="NZ_NVQC01000018.1"/>
</dbReference>
<evidence type="ECO:0000256" key="4">
    <source>
        <dbReference type="ARBA" id="ARBA00022691"/>
    </source>
</evidence>
<dbReference type="Gene3D" id="3.20.20.70">
    <property type="entry name" value="Aldolase class I"/>
    <property type="match status" value="1"/>
</dbReference>
<keyword evidence="12" id="KW-1185">Reference proteome</keyword>
<evidence type="ECO:0000256" key="1">
    <source>
        <dbReference type="ARBA" id="ARBA00006100"/>
    </source>
</evidence>
<dbReference type="InterPro" id="IPR007197">
    <property type="entry name" value="rSAM"/>
</dbReference>
<sequence length="404" mass="45139">MKAVSSFKFRVSSSNSAIDPKPETRNPKPFGLYIHIPYCLSRCHYCDFNTYRLDDAHVQQYLDGLAQEITLRASAMAIRDRRVCSVFFGGGTPSILQASQLIGILDHCRAAFTFEDGVEVSLEANPGTVDLPKLRTLWEGGVTRLSVGVQAVQDRLLQRIGRAHAACEAKRAFWLMREAGFSNINLDLMFGLPGQSIGDWSETLDWAISVGPEHVSPYGLILEEGTPLHQEHRQGEIGLPDEEAEAVMYGMAVDRLLDAGFEHYEISNFARPGFRCRHNLVYWHHQEYLGMGAGAHSFLAGRRFYNELLPASYVRAISERGTAVAGDEELSAEMLRSERLMLGLRLRAGLDVQVFKDVLSIEDLSASDRVTRLLDDGFLRVKEGRVQITERGLLVANELIVQLL</sequence>
<dbReference type="Proteomes" id="UP000241436">
    <property type="component" value="Unassembled WGS sequence"/>
</dbReference>
<comment type="similarity">
    <text evidence="1">Belongs to the anaerobic coproporphyrinogen-III oxidase family. HemW subfamily.</text>
</comment>
<dbReference type="SUPFAM" id="SSF102114">
    <property type="entry name" value="Radical SAM enzymes"/>
    <property type="match status" value="1"/>
</dbReference>
<reference evidence="11 12" key="1">
    <citation type="submission" date="2017-09" db="EMBL/GenBank/DDBJ databases">
        <title>Bloom of a denitrifying methanotroph, Candidatus Methylomirabilis limnetica, in a deep stratified lake.</title>
        <authorList>
            <person name="Graf J.S."/>
            <person name="Marchant H.K."/>
            <person name="Tienken D."/>
            <person name="Hach P.F."/>
            <person name="Brand A."/>
            <person name="Schubert C.J."/>
            <person name="Kuypers M.M."/>
            <person name="Milucka J."/>
        </authorList>
    </citation>
    <scope>NUCLEOTIDE SEQUENCE [LARGE SCALE GENOMIC DNA]</scope>
    <source>
        <strain evidence="11 12">Zug</strain>
    </source>
</reference>
<evidence type="ECO:0000313" key="12">
    <source>
        <dbReference type="Proteomes" id="UP000241436"/>
    </source>
</evidence>
<name>A0A2T4TY94_9BACT</name>
<dbReference type="SFLD" id="SFLDF00562">
    <property type="entry name" value="HemN-like__clustered_with_heat"/>
    <property type="match status" value="1"/>
</dbReference>
<evidence type="ECO:0000259" key="10">
    <source>
        <dbReference type="PROSITE" id="PS51918"/>
    </source>
</evidence>
<evidence type="ECO:0000256" key="3">
    <source>
        <dbReference type="ARBA" id="ARBA00022617"/>
    </source>
</evidence>
<dbReference type="GO" id="GO:0004109">
    <property type="term" value="F:coproporphyrinogen oxidase activity"/>
    <property type="evidence" value="ECO:0007669"/>
    <property type="project" value="InterPro"/>
</dbReference>
<dbReference type="PANTHER" id="PTHR13932">
    <property type="entry name" value="COPROPORPHYRINIGEN III OXIDASE"/>
    <property type="match status" value="1"/>
</dbReference>
<protein>
    <recommendedName>
        <fullName evidence="2 9">Heme chaperone HemW</fullName>
    </recommendedName>
</protein>